<sequence length="582" mass="59160">MSDRSTPPPPPFPPPQPERPPGPPPQSQPGYPQPPAPYPGQTAPQGHPGYAPDPHANPYPSPPPGPNAYPGTYPNQYAPGYGPPPPQGGGGGRRKVIAMVAAGVALALVAGLGAWFALAGDDDDKASATGGGSTAGPGGQQTTGSGGTPPKESEAKVDLTRLWALPAATSDTSLRGGWVGGDKVYVLREKDITVHDLATGAESAKVAMPAGFEEICSVKDTPVEGVGLFAWESPDGGCANVTAVDLAKNTVLWTAKDLSEGLSFEVAIGAYGDLAVLGADDTAVAVDLRTGGERWRWRASSATPPRGGSGWDISDLAVSADQVALTLQSSASGAVKYIGGVAVLDPAKGTTRGSTQLANGNDSWPTLLSAAPLVVLDEYDDPNADEGASNLAKALVLDGTAKPTAEIPVGKDGLVLDERGFDFIDPNENLGGVLVHGNVLYTQMGTDEDEGKVGAFDLTTGKLIWSASVGMEGYVRMLEADEKGFTLLVGGSKYDGGEGKVIRFAAADGKPTTVHVLRAGPGAGSGAASGSGATGTGPTRAADPKEGVVVDPEGLAVVLPDNRVLQFSTSDATRPVEMYGAS</sequence>
<feature type="region of interest" description="Disordered" evidence="1">
    <location>
        <begin position="519"/>
        <end position="547"/>
    </location>
</feature>
<feature type="compositionally biased region" description="Low complexity" evidence="1">
    <location>
        <begin position="39"/>
        <end position="54"/>
    </location>
</feature>
<feature type="region of interest" description="Disordered" evidence="1">
    <location>
        <begin position="127"/>
        <end position="155"/>
    </location>
</feature>
<dbReference type="RefSeq" id="WP_358351854.1">
    <property type="nucleotide sequence ID" value="NZ_JBEZFP010000018.1"/>
</dbReference>
<protein>
    <submittedName>
        <fullName evidence="3">Uncharacterized protein</fullName>
    </submittedName>
</protein>
<dbReference type="InterPro" id="IPR011047">
    <property type="entry name" value="Quinoprotein_ADH-like_sf"/>
</dbReference>
<name>A0ABV3DDF8_9ACTN</name>
<dbReference type="EMBL" id="JBEZFP010000018">
    <property type="protein sequence ID" value="MEU8133788.1"/>
    <property type="molecule type" value="Genomic_DNA"/>
</dbReference>
<reference evidence="3 4" key="1">
    <citation type="submission" date="2024-06" db="EMBL/GenBank/DDBJ databases">
        <title>The Natural Products Discovery Center: Release of the First 8490 Sequenced Strains for Exploring Actinobacteria Biosynthetic Diversity.</title>
        <authorList>
            <person name="Kalkreuter E."/>
            <person name="Kautsar S.A."/>
            <person name="Yang D."/>
            <person name="Bader C.D."/>
            <person name="Teijaro C.N."/>
            <person name="Fluegel L."/>
            <person name="Davis C.M."/>
            <person name="Simpson J.R."/>
            <person name="Lauterbach L."/>
            <person name="Steele A.D."/>
            <person name="Gui C."/>
            <person name="Meng S."/>
            <person name="Li G."/>
            <person name="Viehrig K."/>
            <person name="Ye F."/>
            <person name="Su P."/>
            <person name="Kiefer A.F."/>
            <person name="Nichols A."/>
            <person name="Cepeda A.J."/>
            <person name="Yan W."/>
            <person name="Fan B."/>
            <person name="Jiang Y."/>
            <person name="Adhikari A."/>
            <person name="Zheng C.-J."/>
            <person name="Schuster L."/>
            <person name="Cowan T.M."/>
            <person name="Smanski M.J."/>
            <person name="Chevrette M.G."/>
            <person name="De Carvalho L.P.S."/>
            <person name="Shen B."/>
        </authorList>
    </citation>
    <scope>NUCLEOTIDE SEQUENCE [LARGE SCALE GENOMIC DNA]</scope>
    <source>
        <strain evidence="3 4">NPDC048946</strain>
    </source>
</reference>
<feature type="transmembrane region" description="Helical" evidence="2">
    <location>
        <begin position="96"/>
        <end position="118"/>
    </location>
</feature>
<dbReference type="InterPro" id="IPR015943">
    <property type="entry name" value="WD40/YVTN_repeat-like_dom_sf"/>
</dbReference>
<keyword evidence="2" id="KW-0472">Membrane</keyword>
<proteinExistence type="predicted"/>
<keyword evidence="2" id="KW-1133">Transmembrane helix</keyword>
<comment type="caution">
    <text evidence="3">The sequence shown here is derived from an EMBL/GenBank/DDBJ whole genome shotgun (WGS) entry which is preliminary data.</text>
</comment>
<evidence type="ECO:0000256" key="2">
    <source>
        <dbReference type="SAM" id="Phobius"/>
    </source>
</evidence>
<keyword evidence="4" id="KW-1185">Reference proteome</keyword>
<organism evidence="3 4">
    <name type="scientific">Streptodolium elevatio</name>
    <dbReference type="NCBI Taxonomy" id="3157996"/>
    <lineage>
        <taxon>Bacteria</taxon>
        <taxon>Bacillati</taxon>
        <taxon>Actinomycetota</taxon>
        <taxon>Actinomycetes</taxon>
        <taxon>Kitasatosporales</taxon>
        <taxon>Streptomycetaceae</taxon>
        <taxon>Streptodolium</taxon>
    </lineage>
</organism>
<keyword evidence="2" id="KW-0812">Transmembrane</keyword>
<accession>A0ABV3DDF8</accession>
<dbReference type="SUPFAM" id="SSF50998">
    <property type="entry name" value="Quinoprotein alcohol dehydrogenase-like"/>
    <property type="match status" value="1"/>
</dbReference>
<dbReference type="Gene3D" id="2.130.10.10">
    <property type="entry name" value="YVTN repeat-like/Quinoprotein amine dehydrogenase"/>
    <property type="match status" value="2"/>
</dbReference>
<evidence type="ECO:0000313" key="3">
    <source>
        <dbReference type="EMBL" id="MEU8133788.1"/>
    </source>
</evidence>
<feature type="compositionally biased region" description="Gly residues" evidence="1">
    <location>
        <begin position="521"/>
        <end position="535"/>
    </location>
</feature>
<feature type="compositionally biased region" description="Gly residues" evidence="1">
    <location>
        <begin position="129"/>
        <end position="147"/>
    </location>
</feature>
<gene>
    <name evidence="3" type="ORF">AB0C36_09795</name>
</gene>
<feature type="region of interest" description="Disordered" evidence="1">
    <location>
        <begin position="1"/>
        <end position="92"/>
    </location>
</feature>
<evidence type="ECO:0000256" key="1">
    <source>
        <dbReference type="SAM" id="MobiDB-lite"/>
    </source>
</evidence>
<feature type="compositionally biased region" description="Pro residues" evidence="1">
    <location>
        <begin position="1"/>
        <end position="38"/>
    </location>
</feature>
<dbReference type="Proteomes" id="UP001551482">
    <property type="component" value="Unassembled WGS sequence"/>
</dbReference>
<feature type="compositionally biased region" description="Pro residues" evidence="1">
    <location>
        <begin position="55"/>
        <end position="67"/>
    </location>
</feature>
<evidence type="ECO:0000313" key="4">
    <source>
        <dbReference type="Proteomes" id="UP001551482"/>
    </source>
</evidence>